<comment type="caution">
    <text evidence="2">The sequence shown here is derived from an EMBL/GenBank/DDBJ whole genome shotgun (WGS) entry which is preliminary data.</text>
</comment>
<gene>
    <name evidence="2" type="ORF">BD626DRAFT_276054</name>
</gene>
<feature type="region of interest" description="Disordered" evidence="1">
    <location>
        <begin position="147"/>
        <end position="182"/>
    </location>
</feature>
<accession>A0A550CFZ6</accession>
<feature type="compositionally biased region" description="Pro residues" evidence="1">
    <location>
        <begin position="147"/>
        <end position="159"/>
    </location>
</feature>
<evidence type="ECO:0000313" key="2">
    <source>
        <dbReference type="EMBL" id="TRM63730.1"/>
    </source>
</evidence>
<evidence type="ECO:0000256" key="1">
    <source>
        <dbReference type="SAM" id="MobiDB-lite"/>
    </source>
</evidence>
<keyword evidence="3" id="KW-1185">Reference proteome</keyword>
<proteinExistence type="predicted"/>
<name>A0A550CFZ6_9AGAR</name>
<dbReference type="EMBL" id="VDMD01000009">
    <property type="protein sequence ID" value="TRM63730.1"/>
    <property type="molecule type" value="Genomic_DNA"/>
</dbReference>
<dbReference type="Proteomes" id="UP000320762">
    <property type="component" value="Unassembled WGS sequence"/>
</dbReference>
<evidence type="ECO:0000313" key="3">
    <source>
        <dbReference type="Proteomes" id="UP000320762"/>
    </source>
</evidence>
<sequence>MYAFKGNDNPGPPLGLATSHSPGLQLMTATMTVPGSPLLCSSTVSLCPEMRHVLQHNHEPTARYLTQQNICAVRPQAAPRRSVTVTVRLSFHLRMCILLGHSRATNSLHVQGRIGIGRPEAWASLDERASPRILPVAFGMRAFHGGPLPPIRPLGPNPPRRSRPVRIVRDSPSEKRHRRSIR</sequence>
<protein>
    <submittedName>
        <fullName evidence="2">Uncharacterized protein</fullName>
    </submittedName>
</protein>
<organism evidence="2 3">
    <name type="scientific">Schizophyllum amplum</name>
    <dbReference type="NCBI Taxonomy" id="97359"/>
    <lineage>
        <taxon>Eukaryota</taxon>
        <taxon>Fungi</taxon>
        <taxon>Dikarya</taxon>
        <taxon>Basidiomycota</taxon>
        <taxon>Agaricomycotina</taxon>
        <taxon>Agaricomycetes</taxon>
        <taxon>Agaricomycetidae</taxon>
        <taxon>Agaricales</taxon>
        <taxon>Schizophyllaceae</taxon>
        <taxon>Schizophyllum</taxon>
    </lineage>
</organism>
<reference evidence="2 3" key="1">
    <citation type="journal article" date="2019" name="New Phytol.">
        <title>Comparative genomics reveals unique wood-decay strategies and fruiting body development in the Schizophyllaceae.</title>
        <authorList>
            <person name="Almasi E."/>
            <person name="Sahu N."/>
            <person name="Krizsan K."/>
            <person name="Balint B."/>
            <person name="Kovacs G.M."/>
            <person name="Kiss B."/>
            <person name="Cseklye J."/>
            <person name="Drula E."/>
            <person name="Henrissat B."/>
            <person name="Nagy I."/>
            <person name="Chovatia M."/>
            <person name="Adam C."/>
            <person name="LaButti K."/>
            <person name="Lipzen A."/>
            <person name="Riley R."/>
            <person name="Grigoriev I.V."/>
            <person name="Nagy L.G."/>
        </authorList>
    </citation>
    <scope>NUCLEOTIDE SEQUENCE [LARGE SCALE GENOMIC DNA]</scope>
    <source>
        <strain evidence="2 3">NL-1724</strain>
    </source>
</reference>
<dbReference type="AlphaFoldDB" id="A0A550CFZ6"/>